<dbReference type="OrthoDB" id="1753767at2"/>
<dbReference type="InterPro" id="IPR019300">
    <property type="entry name" value="CooT"/>
</dbReference>
<gene>
    <name evidence="1" type="ORF">CLMAG_03690</name>
</gene>
<sequence length="64" mass="7331">MCESTAYLITEDGERKLMDYVVDVVPKENGKLSLTDILGEEQIIEGILKEIRLLEHKIIIEKTI</sequence>
<reference evidence="1 2" key="1">
    <citation type="submission" date="2016-04" db="EMBL/GenBank/DDBJ databases">
        <title>Genome sequence of Clostridium magnum DSM 2767.</title>
        <authorList>
            <person name="Poehlein A."/>
            <person name="Uhlig R."/>
            <person name="Fischer R."/>
            <person name="Bahl H."/>
            <person name="Daniel R."/>
        </authorList>
    </citation>
    <scope>NUCLEOTIDE SEQUENCE [LARGE SCALE GENOMIC DNA]</scope>
    <source>
        <strain evidence="1 2">DSM 2767</strain>
    </source>
</reference>
<name>A0A162U256_9CLOT</name>
<proteinExistence type="predicted"/>
<evidence type="ECO:0000313" key="2">
    <source>
        <dbReference type="Proteomes" id="UP000076603"/>
    </source>
</evidence>
<organism evidence="1 2">
    <name type="scientific">Clostridium magnum DSM 2767</name>
    <dbReference type="NCBI Taxonomy" id="1121326"/>
    <lineage>
        <taxon>Bacteria</taxon>
        <taxon>Bacillati</taxon>
        <taxon>Bacillota</taxon>
        <taxon>Clostridia</taxon>
        <taxon>Eubacteriales</taxon>
        <taxon>Clostridiaceae</taxon>
        <taxon>Clostridium</taxon>
    </lineage>
</organism>
<evidence type="ECO:0000313" key="1">
    <source>
        <dbReference type="EMBL" id="KZL93345.1"/>
    </source>
</evidence>
<dbReference type="STRING" id="1121326.CLMAG_03690"/>
<dbReference type="RefSeq" id="WP_066617112.1">
    <property type="nucleotide sequence ID" value="NZ_FQXL01000015.1"/>
</dbReference>
<dbReference type="AlphaFoldDB" id="A0A162U256"/>
<protein>
    <submittedName>
        <fullName evidence="1">Putative RNA-binding protein</fullName>
    </submittedName>
</protein>
<dbReference type="PATRIC" id="fig|1121326.3.peg.346"/>
<dbReference type="Pfam" id="PF10133">
    <property type="entry name" value="CooT"/>
    <property type="match status" value="1"/>
</dbReference>
<dbReference type="Proteomes" id="UP000076603">
    <property type="component" value="Unassembled WGS sequence"/>
</dbReference>
<accession>A0A162U256</accession>
<dbReference type="EMBL" id="LWAE01000001">
    <property type="protein sequence ID" value="KZL93345.1"/>
    <property type="molecule type" value="Genomic_DNA"/>
</dbReference>
<keyword evidence="2" id="KW-1185">Reference proteome</keyword>
<comment type="caution">
    <text evidence="1">The sequence shown here is derived from an EMBL/GenBank/DDBJ whole genome shotgun (WGS) entry which is preliminary data.</text>
</comment>